<dbReference type="PANTHER" id="PTHR37011">
    <property type="entry name" value="POT FAMILY PEPTIDE TRANSPORT PROTEIN-RELATED"/>
    <property type="match status" value="1"/>
</dbReference>
<feature type="domain" description="Lipoprotein YgdI/YgdR-like SH3-like" evidence="7">
    <location>
        <begin position="28"/>
        <end position="74"/>
    </location>
</feature>
<dbReference type="NCBIfam" id="NF033216">
    <property type="entry name" value="lipo_YgdI_YgdR"/>
    <property type="match status" value="1"/>
</dbReference>
<reference evidence="8 9" key="1">
    <citation type="submission" date="2020-08" db="EMBL/GenBank/DDBJ databases">
        <title>Genomic Encyclopedia of Type Strains, Phase III (KMG-III): the genomes of soil and plant-associated and newly described type strains.</title>
        <authorList>
            <person name="Whitman W."/>
        </authorList>
    </citation>
    <scope>NUCLEOTIDE SEQUENCE [LARGE SCALE GENOMIC DNA]</scope>
    <source>
        <strain evidence="8 9">CECT 4462</strain>
    </source>
</reference>
<dbReference type="EMBL" id="JACHXI010000001">
    <property type="protein sequence ID" value="MBB3101773.1"/>
    <property type="molecule type" value="Genomic_DNA"/>
</dbReference>
<keyword evidence="5" id="KW-0449">Lipoprotein</keyword>
<dbReference type="Proteomes" id="UP000549250">
    <property type="component" value="Unassembled WGS sequence"/>
</dbReference>
<evidence type="ECO:0000313" key="9">
    <source>
        <dbReference type="Proteomes" id="UP000549250"/>
    </source>
</evidence>
<evidence type="ECO:0000256" key="4">
    <source>
        <dbReference type="ARBA" id="ARBA00023139"/>
    </source>
</evidence>
<evidence type="ECO:0000313" key="8">
    <source>
        <dbReference type="EMBL" id="MBB3101773.1"/>
    </source>
</evidence>
<dbReference type="InterPro" id="IPR047807">
    <property type="entry name" value="YgdI/YgdR-like_SH3-like"/>
</dbReference>
<keyword evidence="4" id="KW-0564">Palmitate</keyword>
<keyword evidence="9" id="KW-1185">Reference proteome</keyword>
<comment type="caution">
    <text evidence="8">The sequence shown here is derived from an EMBL/GenBank/DDBJ whole genome shotgun (WGS) entry which is preliminary data.</text>
</comment>
<dbReference type="Pfam" id="PF06004">
    <property type="entry name" value="DUF903"/>
    <property type="match status" value="1"/>
</dbReference>
<dbReference type="InterPro" id="IPR010920">
    <property type="entry name" value="LSM_dom_sf"/>
</dbReference>
<sequence>MSNSHILAGTVALLCLCGGALSGCSTPTAIQLIDGRELHAVDTPEYDEESGFYEFEQIDGKLVRINKDKVLSIKAMN</sequence>
<keyword evidence="2 6" id="KW-0732">Signal</keyword>
<dbReference type="SUPFAM" id="SSF50182">
    <property type="entry name" value="Sm-like ribonucleoproteins"/>
    <property type="match status" value="1"/>
</dbReference>
<dbReference type="Gene3D" id="2.30.30.100">
    <property type="match status" value="1"/>
</dbReference>
<evidence type="ECO:0000256" key="2">
    <source>
        <dbReference type="ARBA" id="ARBA00022729"/>
    </source>
</evidence>
<protein>
    <recommendedName>
        <fullName evidence="7">Lipoprotein YgdI/YgdR-like SH3-like domain-containing protein</fullName>
    </recommendedName>
</protein>
<dbReference type="InterPro" id="IPR010305">
    <property type="entry name" value="YgdI/YgdR-like"/>
</dbReference>
<proteinExistence type="predicted"/>
<dbReference type="PANTHER" id="PTHR37011:SF1">
    <property type="entry name" value="POT FAMILY PEPTIDE TRANSPORT PROTEIN"/>
    <property type="match status" value="1"/>
</dbReference>
<evidence type="ECO:0000256" key="1">
    <source>
        <dbReference type="ARBA" id="ARBA00022475"/>
    </source>
</evidence>
<evidence type="ECO:0000256" key="6">
    <source>
        <dbReference type="SAM" id="SignalP"/>
    </source>
</evidence>
<feature type="signal peptide" evidence="6">
    <location>
        <begin position="1"/>
        <end position="22"/>
    </location>
</feature>
<keyword evidence="1" id="KW-1003">Cell membrane</keyword>
<accession>A0A839T205</accession>
<evidence type="ECO:0000256" key="5">
    <source>
        <dbReference type="ARBA" id="ARBA00023288"/>
    </source>
</evidence>
<evidence type="ECO:0000256" key="3">
    <source>
        <dbReference type="ARBA" id="ARBA00023136"/>
    </source>
</evidence>
<name>A0A839T205_AZOMA</name>
<feature type="chain" id="PRO_5032490438" description="Lipoprotein YgdI/YgdR-like SH3-like domain-containing protein" evidence="6">
    <location>
        <begin position="23"/>
        <end position="77"/>
    </location>
</feature>
<dbReference type="RefSeq" id="WP_183164767.1">
    <property type="nucleotide sequence ID" value="NZ_JACHXI010000001.1"/>
</dbReference>
<organism evidence="8 9">
    <name type="scientific">Azomonas macrocytogenes</name>
    <name type="common">Azotobacter macrocytogenes</name>
    <dbReference type="NCBI Taxonomy" id="69962"/>
    <lineage>
        <taxon>Bacteria</taxon>
        <taxon>Pseudomonadati</taxon>
        <taxon>Pseudomonadota</taxon>
        <taxon>Gammaproteobacteria</taxon>
        <taxon>Pseudomonadales</taxon>
        <taxon>Pseudomonadaceae</taxon>
        <taxon>Azomonas</taxon>
    </lineage>
</organism>
<dbReference type="AlphaFoldDB" id="A0A839T205"/>
<gene>
    <name evidence="8" type="ORF">FHR87_000133</name>
</gene>
<keyword evidence="3" id="KW-0472">Membrane</keyword>
<evidence type="ECO:0000259" key="7">
    <source>
        <dbReference type="Pfam" id="PF06004"/>
    </source>
</evidence>